<evidence type="ECO:0000256" key="3">
    <source>
        <dbReference type="ARBA" id="ARBA00022801"/>
    </source>
</evidence>
<dbReference type="Proteomes" id="UP001500967">
    <property type="component" value="Unassembled WGS sequence"/>
</dbReference>
<comment type="caution">
    <text evidence="6">The sequence shown here is derived from an EMBL/GenBank/DDBJ whole genome shotgun (WGS) entry which is preliminary data.</text>
</comment>
<feature type="domain" description="AB hydrolase-1" evidence="4">
    <location>
        <begin position="123"/>
        <end position="263"/>
    </location>
</feature>
<gene>
    <name evidence="6" type="ORF">GCM10009539_35200</name>
</gene>
<dbReference type="InterPro" id="IPR029058">
    <property type="entry name" value="AB_hydrolase_fold"/>
</dbReference>
<feature type="domain" description="Peptidase S33 tripeptidyl aminopeptidase-like C-terminal" evidence="5">
    <location>
        <begin position="383"/>
        <end position="477"/>
    </location>
</feature>
<dbReference type="InterPro" id="IPR000073">
    <property type="entry name" value="AB_hydrolase_1"/>
</dbReference>
<dbReference type="InterPro" id="IPR051601">
    <property type="entry name" value="Serine_prot/Carboxylest_S33"/>
</dbReference>
<dbReference type="PANTHER" id="PTHR43248">
    <property type="entry name" value="2-SUCCINYL-6-HYDROXY-2,4-CYCLOHEXADIENE-1-CARBOXYLATE SYNTHASE"/>
    <property type="match status" value="1"/>
</dbReference>
<comment type="similarity">
    <text evidence="1">Belongs to the peptidase S33 family.</text>
</comment>
<sequence>MLAGVLWGPELVIRLAISGSHPFALDRFYRQDVTWHGCRADADDTTGRLLDDADARCTRITVPVNYDDPGGRTLTLAVARRLGTDTDHHLGTLVVATGDPDGSRDGVLAVLQGLEPEPARGSPDVAARYDLVGVDARFTGRSTRLGCDWPGGRGAVGAAPDRRAFDTGVAAAKDLAGRCAPATDLLPYASTRTRARDLDVVRSALAVERVAYLGWSSGAYLGAVYAQLFPTHVRRVVLDSTVTSPPAGGAGDRAVLADWARWAAERDATYRLGASREAVLATVEGIRRRAAGPGIPVAGRRVDASTLPGLLRPSADTEAAYARFSRVVQVLGGRPGPLEPVPGPTEGEVATRCADRPANRDPESYFRDIEAHRRDEPLFGPLARNVTPCAFWPVETADRTAEPTSDVPALLVGADGDPAAPAADRRALHHAFPRSVQVTLRGAYRHRVYLYDGDPCVDKVVDEYLLGGTLPPADRDCTRA</sequence>
<dbReference type="Pfam" id="PF00561">
    <property type="entry name" value="Abhydrolase_1"/>
    <property type="match status" value="1"/>
</dbReference>
<dbReference type="Pfam" id="PF08386">
    <property type="entry name" value="Abhydrolase_4"/>
    <property type="match status" value="1"/>
</dbReference>
<evidence type="ECO:0000259" key="4">
    <source>
        <dbReference type="Pfam" id="PF00561"/>
    </source>
</evidence>
<dbReference type="PANTHER" id="PTHR43248:SF29">
    <property type="entry name" value="TRIPEPTIDYL AMINOPEPTIDASE"/>
    <property type="match status" value="1"/>
</dbReference>
<keyword evidence="2" id="KW-0732">Signal</keyword>
<evidence type="ECO:0000259" key="5">
    <source>
        <dbReference type="Pfam" id="PF08386"/>
    </source>
</evidence>
<keyword evidence="7" id="KW-1185">Reference proteome</keyword>
<protein>
    <submittedName>
        <fullName evidence="6">Alpha/beta hydrolase</fullName>
    </submittedName>
</protein>
<name>A0ABN0UDC2_9ACTN</name>
<accession>A0ABN0UDC2</accession>
<dbReference type="EMBL" id="BAAAGX010000014">
    <property type="protein sequence ID" value="GAA0246831.1"/>
    <property type="molecule type" value="Genomic_DNA"/>
</dbReference>
<organism evidence="6 7">
    <name type="scientific">Cryptosporangium japonicum</name>
    <dbReference type="NCBI Taxonomy" id="80872"/>
    <lineage>
        <taxon>Bacteria</taxon>
        <taxon>Bacillati</taxon>
        <taxon>Actinomycetota</taxon>
        <taxon>Actinomycetes</taxon>
        <taxon>Cryptosporangiales</taxon>
        <taxon>Cryptosporangiaceae</taxon>
        <taxon>Cryptosporangium</taxon>
    </lineage>
</organism>
<keyword evidence="3 6" id="KW-0378">Hydrolase</keyword>
<evidence type="ECO:0000313" key="6">
    <source>
        <dbReference type="EMBL" id="GAA0246831.1"/>
    </source>
</evidence>
<dbReference type="InterPro" id="IPR013595">
    <property type="entry name" value="Pept_S33_TAP-like_C"/>
</dbReference>
<dbReference type="SUPFAM" id="SSF53474">
    <property type="entry name" value="alpha/beta-Hydrolases"/>
    <property type="match status" value="1"/>
</dbReference>
<dbReference type="Gene3D" id="3.40.50.1820">
    <property type="entry name" value="alpha/beta hydrolase"/>
    <property type="match status" value="1"/>
</dbReference>
<reference evidence="6 7" key="1">
    <citation type="journal article" date="2019" name="Int. J. Syst. Evol. Microbiol.">
        <title>The Global Catalogue of Microorganisms (GCM) 10K type strain sequencing project: providing services to taxonomists for standard genome sequencing and annotation.</title>
        <authorList>
            <consortium name="The Broad Institute Genomics Platform"/>
            <consortium name="The Broad Institute Genome Sequencing Center for Infectious Disease"/>
            <person name="Wu L."/>
            <person name="Ma J."/>
        </authorList>
    </citation>
    <scope>NUCLEOTIDE SEQUENCE [LARGE SCALE GENOMIC DNA]</scope>
    <source>
        <strain evidence="6 7">JCM 10425</strain>
    </source>
</reference>
<dbReference type="GO" id="GO:0016787">
    <property type="term" value="F:hydrolase activity"/>
    <property type="evidence" value="ECO:0007669"/>
    <property type="project" value="UniProtKB-KW"/>
</dbReference>
<evidence type="ECO:0000313" key="7">
    <source>
        <dbReference type="Proteomes" id="UP001500967"/>
    </source>
</evidence>
<evidence type="ECO:0000256" key="2">
    <source>
        <dbReference type="ARBA" id="ARBA00022729"/>
    </source>
</evidence>
<evidence type="ECO:0000256" key="1">
    <source>
        <dbReference type="ARBA" id="ARBA00010088"/>
    </source>
</evidence>
<proteinExistence type="inferred from homology"/>